<evidence type="ECO:0000313" key="1">
    <source>
        <dbReference type="EMBL" id="MBW7462481.1"/>
    </source>
</evidence>
<feature type="non-terminal residue" evidence="1">
    <location>
        <position position="1"/>
    </location>
</feature>
<dbReference type="Proteomes" id="UP001519887">
    <property type="component" value="Unassembled WGS sequence"/>
</dbReference>
<keyword evidence="2" id="KW-1185">Reference proteome</keyword>
<feature type="non-terminal residue" evidence="1">
    <location>
        <position position="95"/>
    </location>
</feature>
<organism evidence="1 2">
    <name type="scientific">Paenibacillus sepulcri</name>
    <dbReference type="NCBI Taxonomy" id="359917"/>
    <lineage>
        <taxon>Bacteria</taxon>
        <taxon>Bacillati</taxon>
        <taxon>Bacillota</taxon>
        <taxon>Bacilli</taxon>
        <taxon>Bacillales</taxon>
        <taxon>Paenibacillaceae</taxon>
        <taxon>Paenibacillus</taxon>
    </lineage>
</organism>
<gene>
    <name evidence="1" type="ORF">K0U00_51365</name>
</gene>
<accession>A0ABS7CPC4</accession>
<dbReference type="EMBL" id="JAHZIK010003985">
    <property type="protein sequence ID" value="MBW7462481.1"/>
    <property type="molecule type" value="Genomic_DNA"/>
</dbReference>
<reference evidence="1 2" key="1">
    <citation type="submission" date="2021-07" db="EMBL/GenBank/DDBJ databases">
        <title>Paenibacillus radiodurans sp. nov., isolated from the southeastern edge of Tengger Desert.</title>
        <authorList>
            <person name="Zhang G."/>
        </authorList>
    </citation>
    <scope>NUCLEOTIDE SEQUENCE [LARGE SCALE GENOMIC DNA]</scope>
    <source>
        <strain evidence="1 2">CCM 7311</strain>
    </source>
</reference>
<proteinExistence type="predicted"/>
<sequence>RFAANDGESLQVSKIVLFLILARSTRFVTYPSLVSEDGAAAVFQDHGAVFQNLRLVSARFDFPAPVDQFRLRAASGRQPLYIYAIRYLEAAKSST</sequence>
<name>A0ABS7CPC4_9BACL</name>
<comment type="caution">
    <text evidence="1">The sequence shown here is derived from an EMBL/GenBank/DDBJ whole genome shotgun (WGS) entry which is preliminary data.</text>
</comment>
<protein>
    <submittedName>
        <fullName evidence="1">Uncharacterized protein</fullName>
    </submittedName>
</protein>
<evidence type="ECO:0000313" key="2">
    <source>
        <dbReference type="Proteomes" id="UP001519887"/>
    </source>
</evidence>